<evidence type="ECO:0000313" key="2">
    <source>
        <dbReference type="EMBL" id="KAK1412716.1"/>
    </source>
</evidence>
<dbReference type="AlphaFoldDB" id="A0AAD8K0B5"/>
<dbReference type="EMBL" id="JAUHHV010000009">
    <property type="protein sequence ID" value="KAK1412716.1"/>
    <property type="molecule type" value="Genomic_DNA"/>
</dbReference>
<reference evidence="2" key="1">
    <citation type="journal article" date="2023" name="bioRxiv">
        <title>Improved chromosome-level genome assembly for marigold (Tagetes erecta).</title>
        <authorList>
            <person name="Jiang F."/>
            <person name="Yuan L."/>
            <person name="Wang S."/>
            <person name="Wang H."/>
            <person name="Xu D."/>
            <person name="Wang A."/>
            <person name="Fan W."/>
        </authorList>
    </citation>
    <scope>NUCLEOTIDE SEQUENCE</scope>
    <source>
        <strain evidence="2">WSJ</strain>
        <tissue evidence="2">Leaf</tissue>
    </source>
</reference>
<proteinExistence type="predicted"/>
<sequence>MDCGLGFQLVIWGKSGVDSDNGLWLKQAVVMYLFIIAMVDWWWTTRGERYGGGDGGKEYGGDGGGGE</sequence>
<dbReference type="Proteomes" id="UP001229421">
    <property type="component" value="Unassembled WGS sequence"/>
</dbReference>
<feature type="transmembrane region" description="Helical" evidence="1">
    <location>
        <begin position="24"/>
        <end position="43"/>
    </location>
</feature>
<keyword evidence="1" id="KW-1133">Transmembrane helix</keyword>
<comment type="caution">
    <text evidence="2">The sequence shown here is derived from an EMBL/GenBank/DDBJ whole genome shotgun (WGS) entry which is preliminary data.</text>
</comment>
<keyword evidence="1" id="KW-0472">Membrane</keyword>
<evidence type="ECO:0000313" key="3">
    <source>
        <dbReference type="Proteomes" id="UP001229421"/>
    </source>
</evidence>
<evidence type="ECO:0000256" key="1">
    <source>
        <dbReference type="SAM" id="Phobius"/>
    </source>
</evidence>
<name>A0AAD8K0B5_TARER</name>
<accession>A0AAD8K0B5</accession>
<keyword evidence="1" id="KW-0812">Transmembrane</keyword>
<organism evidence="2 3">
    <name type="scientific">Tagetes erecta</name>
    <name type="common">African marigold</name>
    <dbReference type="NCBI Taxonomy" id="13708"/>
    <lineage>
        <taxon>Eukaryota</taxon>
        <taxon>Viridiplantae</taxon>
        <taxon>Streptophyta</taxon>
        <taxon>Embryophyta</taxon>
        <taxon>Tracheophyta</taxon>
        <taxon>Spermatophyta</taxon>
        <taxon>Magnoliopsida</taxon>
        <taxon>eudicotyledons</taxon>
        <taxon>Gunneridae</taxon>
        <taxon>Pentapetalae</taxon>
        <taxon>asterids</taxon>
        <taxon>campanulids</taxon>
        <taxon>Asterales</taxon>
        <taxon>Asteraceae</taxon>
        <taxon>Asteroideae</taxon>
        <taxon>Heliantheae alliance</taxon>
        <taxon>Tageteae</taxon>
        <taxon>Tagetes</taxon>
    </lineage>
</organism>
<protein>
    <submittedName>
        <fullName evidence="2">Uncharacterized protein</fullName>
    </submittedName>
</protein>
<keyword evidence="3" id="KW-1185">Reference proteome</keyword>
<gene>
    <name evidence="2" type="ORF">QVD17_34181</name>
</gene>